<dbReference type="GO" id="GO:0005886">
    <property type="term" value="C:plasma membrane"/>
    <property type="evidence" value="ECO:0007669"/>
    <property type="project" value="UniProtKB-ARBA"/>
</dbReference>
<gene>
    <name evidence="3" type="ORF">B9T28_08830</name>
</gene>
<evidence type="ECO:0000313" key="3">
    <source>
        <dbReference type="EMBL" id="OTG65553.1"/>
    </source>
</evidence>
<evidence type="ECO:0000259" key="2">
    <source>
        <dbReference type="Pfam" id="PF09335"/>
    </source>
</evidence>
<feature type="transmembrane region" description="Helical" evidence="1">
    <location>
        <begin position="164"/>
        <end position="184"/>
    </location>
</feature>
<dbReference type="PANTHER" id="PTHR42709">
    <property type="entry name" value="ALKALINE PHOSPHATASE LIKE PROTEIN"/>
    <property type="match status" value="1"/>
</dbReference>
<feature type="transmembrane region" description="Helical" evidence="1">
    <location>
        <begin position="42"/>
        <end position="61"/>
    </location>
</feature>
<feature type="domain" description="VTT" evidence="2">
    <location>
        <begin position="25"/>
        <end position="143"/>
    </location>
</feature>
<feature type="transmembrane region" description="Helical" evidence="1">
    <location>
        <begin position="122"/>
        <end position="144"/>
    </location>
</feature>
<reference evidence="3 4" key="1">
    <citation type="submission" date="2017-04" db="EMBL/GenBank/DDBJ databases">
        <title>High diversity of culturable Acinetobacter species in natural soil and water ecosystems.</title>
        <authorList>
            <person name="Nemec A."/>
            <person name="Radolfova-Krizova L."/>
        </authorList>
    </citation>
    <scope>NUCLEOTIDE SEQUENCE [LARGE SCALE GENOMIC DNA]</scope>
    <source>
        <strain evidence="3 4">ANC 4999</strain>
    </source>
</reference>
<dbReference type="STRING" id="1977882.B9T28_08830"/>
<keyword evidence="1" id="KW-0472">Membrane</keyword>
<name>A0A1Y3CK95_9GAMM</name>
<dbReference type="Proteomes" id="UP000242765">
    <property type="component" value="Unassembled WGS sequence"/>
</dbReference>
<evidence type="ECO:0000313" key="4">
    <source>
        <dbReference type="Proteomes" id="UP000242765"/>
    </source>
</evidence>
<dbReference type="Pfam" id="PF09335">
    <property type="entry name" value="VTT_dom"/>
    <property type="match status" value="1"/>
</dbReference>
<sequence>MLDWSSLLQHYGYFAIIIGTFFEGETILLLGAYAVHQHMLNFWLLIAAAMLGGFIGDQLYYQIGAKYGYAFIQQRPKLDEKFQRASQLIERYPTLSILLMRFAWGLRTAIPMSFGIKKYSRYRYITVNILACFIWAFIIVSVGLQISHWLHVFWKFLMPHQHKIVIIGAVMSSIIILRIVYSGFIRVQKRKNKV</sequence>
<keyword evidence="1" id="KW-0812">Transmembrane</keyword>
<dbReference type="AlphaFoldDB" id="A0A1Y3CK95"/>
<proteinExistence type="predicted"/>
<evidence type="ECO:0000256" key="1">
    <source>
        <dbReference type="SAM" id="Phobius"/>
    </source>
</evidence>
<protein>
    <submittedName>
        <fullName evidence="3">DedA family protein</fullName>
    </submittedName>
</protein>
<dbReference type="InterPro" id="IPR051311">
    <property type="entry name" value="DedA_domain"/>
</dbReference>
<accession>A0A1Y3CK95</accession>
<keyword evidence="1" id="KW-1133">Transmembrane helix</keyword>
<keyword evidence="4" id="KW-1185">Reference proteome</keyword>
<dbReference type="EMBL" id="NEGB01000004">
    <property type="protein sequence ID" value="OTG65553.1"/>
    <property type="molecule type" value="Genomic_DNA"/>
</dbReference>
<comment type="caution">
    <text evidence="3">The sequence shown here is derived from an EMBL/GenBank/DDBJ whole genome shotgun (WGS) entry which is preliminary data.</text>
</comment>
<dbReference type="PANTHER" id="PTHR42709:SF2">
    <property type="entry name" value="INNER MEMBRANE PROTEIN YOHD"/>
    <property type="match status" value="1"/>
</dbReference>
<organism evidence="3 4">
    <name type="scientific">Acinetobacter silvestris</name>
    <dbReference type="NCBI Taxonomy" id="1977882"/>
    <lineage>
        <taxon>Bacteria</taxon>
        <taxon>Pseudomonadati</taxon>
        <taxon>Pseudomonadota</taxon>
        <taxon>Gammaproteobacteria</taxon>
        <taxon>Moraxellales</taxon>
        <taxon>Moraxellaceae</taxon>
        <taxon>Acinetobacter</taxon>
    </lineage>
</organism>
<dbReference type="InterPro" id="IPR032816">
    <property type="entry name" value="VTT_dom"/>
</dbReference>
<dbReference type="RefSeq" id="WP_086203616.1">
    <property type="nucleotide sequence ID" value="NZ_NEGB01000004.1"/>
</dbReference>
<feature type="transmembrane region" description="Helical" evidence="1">
    <location>
        <begin position="12"/>
        <end position="35"/>
    </location>
</feature>
<dbReference type="OrthoDB" id="948134at2"/>